<evidence type="ECO:0000313" key="3">
    <source>
        <dbReference type="EMBL" id="OAQ26915.1"/>
    </source>
</evidence>
<name>A0A197JP26_9FUNG</name>
<feature type="signal peptide" evidence="2">
    <location>
        <begin position="1"/>
        <end position="26"/>
    </location>
</feature>
<feature type="chain" id="PRO_5008276140" evidence="2">
    <location>
        <begin position="27"/>
        <end position="124"/>
    </location>
</feature>
<dbReference type="EMBL" id="KV442062">
    <property type="protein sequence ID" value="OAQ26915.1"/>
    <property type="molecule type" value="Genomic_DNA"/>
</dbReference>
<keyword evidence="2" id="KW-0732">Signal</keyword>
<dbReference type="OrthoDB" id="2440223at2759"/>
<evidence type="ECO:0000256" key="2">
    <source>
        <dbReference type="SAM" id="SignalP"/>
    </source>
</evidence>
<protein>
    <submittedName>
        <fullName evidence="3">Uncharacterized protein</fullName>
    </submittedName>
</protein>
<evidence type="ECO:0000313" key="4">
    <source>
        <dbReference type="Proteomes" id="UP000078512"/>
    </source>
</evidence>
<keyword evidence="4" id="KW-1185">Reference proteome</keyword>
<feature type="region of interest" description="Disordered" evidence="1">
    <location>
        <begin position="84"/>
        <end position="108"/>
    </location>
</feature>
<evidence type="ECO:0000256" key="1">
    <source>
        <dbReference type="SAM" id="MobiDB-lite"/>
    </source>
</evidence>
<feature type="compositionally biased region" description="Low complexity" evidence="1">
    <location>
        <begin position="26"/>
        <end position="39"/>
    </location>
</feature>
<organism evidence="3 4">
    <name type="scientific">Linnemannia elongata AG-77</name>
    <dbReference type="NCBI Taxonomy" id="1314771"/>
    <lineage>
        <taxon>Eukaryota</taxon>
        <taxon>Fungi</taxon>
        <taxon>Fungi incertae sedis</taxon>
        <taxon>Mucoromycota</taxon>
        <taxon>Mortierellomycotina</taxon>
        <taxon>Mortierellomycetes</taxon>
        <taxon>Mortierellales</taxon>
        <taxon>Mortierellaceae</taxon>
        <taxon>Linnemannia</taxon>
    </lineage>
</organism>
<proteinExistence type="predicted"/>
<sequence length="124" mass="12165">MTKSTALVLALALLASLFIATSPVQAAPIPSSPSSSPPQHTKRDGALGPFAPLITALGPFTTLAGQGLQGESAQAAGAIQDAGASIKKQTDRAGDMTQESLSGAGEAIVDSPSTLTGVAKAAPV</sequence>
<dbReference type="Proteomes" id="UP000078512">
    <property type="component" value="Unassembled WGS sequence"/>
</dbReference>
<reference evidence="3 4" key="1">
    <citation type="submission" date="2016-05" db="EMBL/GenBank/DDBJ databases">
        <title>Genome sequencing reveals origins of a unique bacterial endosymbiosis in the earliest lineages of terrestrial Fungi.</title>
        <authorList>
            <consortium name="DOE Joint Genome Institute"/>
            <person name="Uehling J."/>
            <person name="Gryganskyi A."/>
            <person name="Hameed K."/>
            <person name="Tschaplinski T."/>
            <person name="Misztal P."/>
            <person name="Wu S."/>
            <person name="Desiro A."/>
            <person name="Vande Pol N."/>
            <person name="Du Z.-Y."/>
            <person name="Zienkiewicz A."/>
            <person name="Zienkiewicz K."/>
            <person name="Morin E."/>
            <person name="Tisserant E."/>
            <person name="Splivallo R."/>
            <person name="Hainaut M."/>
            <person name="Henrissat B."/>
            <person name="Ohm R."/>
            <person name="Kuo A."/>
            <person name="Yan J."/>
            <person name="Lipzen A."/>
            <person name="Nolan M."/>
            <person name="Labutti K."/>
            <person name="Barry K."/>
            <person name="Goldstein A."/>
            <person name="Labbe J."/>
            <person name="Schadt C."/>
            <person name="Tuskan G."/>
            <person name="Grigoriev I."/>
            <person name="Martin F."/>
            <person name="Vilgalys R."/>
            <person name="Bonito G."/>
        </authorList>
    </citation>
    <scope>NUCLEOTIDE SEQUENCE [LARGE SCALE GENOMIC DNA]</scope>
    <source>
        <strain evidence="3 4">AG-77</strain>
    </source>
</reference>
<accession>A0A197JP26</accession>
<feature type="region of interest" description="Disordered" evidence="1">
    <location>
        <begin position="26"/>
        <end position="48"/>
    </location>
</feature>
<dbReference type="AlphaFoldDB" id="A0A197JP26"/>
<gene>
    <name evidence="3" type="ORF">K457DRAFT_127930</name>
</gene>